<dbReference type="SMART" id="SM00086">
    <property type="entry name" value="PAC"/>
    <property type="match status" value="1"/>
</dbReference>
<evidence type="ECO:0000259" key="1">
    <source>
        <dbReference type="PROSITE" id="PS50112"/>
    </source>
</evidence>
<dbReference type="PROSITE" id="PS50113">
    <property type="entry name" value="PAC"/>
    <property type="match status" value="1"/>
</dbReference>
<dbReference type="SMART" id="SM00052">
    <property type="entry name" value="EAL"/>
    <property type="match status" value="1"/>
</dbReference>
<dbReference type="InterPro" id="IPR035965">
    <property type="entry name" value="PAS-like_dom_sf"/>
</dbReference>
<dbReference type="Pfam" id="PF00563">
    <property type="entry name" value="EAL"/>
    <property type="match status" value="1"/>
</dbReference>
<keyword evidence="5" id="KW-0418">Kinase</keyword>
<dbReference type="RefSeq" id="WP_054962237.1">
    <property type="nucleotide sequence ID" value="NZ_LLEI02000064.1"/>
</dbReference>
<sequence>MAHSIDSVALNPNLSLVSEIEEEIVDKIESSALGLTGAELDDLMNNHFRHMIDVLNDGIFYMTDSDNVCFYNPSFYSRFGIESGQTNLQTWLDLVHPQDQLSLGTRVGEHIQEDESRVTVQYRIRCTNGQYIWLEGTAVTKTVNGQRFMIGCHRDISDRKLMESYVQQSSFRDGSSGLSNEQKLAMDLDNLKLITDEAHHLMYIQPGVTRSYQTLYGSQIMRNLLSHLTKILGEFPEQFVDMYRIQSHDFAIIVRGEYDEASLVKLAKRISQAYADAVKSIEFLYADEISIGIYPNIPSETATDEIVKVAAQTCQFATTQPEPHIRVYTTTTKTQVDRHFYIEQELGNAIRNRKLSVKFQPIVCCRSEKVASFESLVRWRSETIGEIYPDEFITVAEKKGLISELGYFVFERACRFINKYQQTHSDSIKVNVNVSVLQLLSQQFPDNVKKMTQEYGVDANAIVLELTETIILDDNKDAIAQLNRLKQLGFQLSLDDFGAGYSSLNSFFDLPLSQIKIDKSIAWRSLENPVTFEYLSFITKLCNSYNIDIVIEGIEDAAMQRVFTDMGAAYLQGYWFAKPLSVASASHYTKI</sequence>
<dbReference type="EMBL" id="LLEI02000064">
    <property type="protein sequence ID" value="OAJ92633.1"/>
    <property type="molecule type" value="Genomic_DNA"/>
</dbReference>
<dbReference type="NCBIfam" id="TIGR00229">
    <property type="entry name" value="sensory_box"/>
    <property type="match status" value="1"/>
</dbReference>
<dbReference type="InterPro" id="IPR000160">
    <property type="entry name" value="GGDEF_dom"/>
</dbReference>
<comment type="caution">
    <text evidence="5">The sequence shown here is derived from an EMBL/GenBank/DDBJ whole genome shotgun (WGS) entry which is preliminary data.</text>
</comment>
<dbReference type="InterPro" id="IPR043128">
    <property type="entry name" value="Rev_trsase/Diguanyl_cyclase"/>
</dbReference>
<dbReference type="AlphaFoldDB" id="A0A177XVG8"/>
<dbReference type="GO" id="GO:0071111">
    <property type="term" value="F:cyclic-guanylate-specific phosphodiesterase activity"/>
    <property type="evidence" value="ECO:0007669"/>
    <property type="project" value="InterPro"/>
</dbReference>
<dbReference type="InterPro" id="IPR013655">
    <property type="entry name" value="PAS_fold_3"/>
</dbReference>
<dbReference type="InterPro" id="IPR001610">
    <property type="entry name" value="PAC"/>
</dbReference>
<name>A0A177XVG8_9VIBR</name>
<dbReference type="InterPro" id="IPR001633">
    <property type="entry name" value="EAL_dom"/>
</dbReference>
<proteinExistence type="predicted"/>
<dbReference type="Gene3D" id="3.30.450.20">
    <property type="entry name" value="PAS domain"/>
    <property type="match status" value="1"/>
</dbReference>
<dbReference type="SUPFAM" id="SSF141868">
    <property type="entry name" value="EAL domain-like"/>
    <property type="match status" value="1"/>
</dbReference>
<dbReference type="PROSITE" id="PS50887">
    <property type="entry name" value="GGDEF"/>
    <property type="match status" value="1"/>
</dbReference>
<dbReference type="GO" id="GO:0016301">
    <property type="term" value="F:kinase activity"/>
    <property type="evidence" value="ECO:0007669"/>
    <property type="project" value="UniProtKB-KW"/>
</dbReference>
<dbReference type="CDD" id="cd01948">
    <property type="entry name" value="EAL"/>
    <property type="match status" value="1"/>
</dbReference>
<evidence type="ECO:0000313" key="5">
    <source>
        <dbReference type="EMBL" id="OAJ92633.1"/>
    </source>
</evidence>
<dbReference type="InterPro" id="IPR050706">
    <property type="entry name" value="Cyclic-di-GMP_PDE-like"/>
</dbReference>
<dbReference type="PROSITE" id="PS50112">
    <property type="entry name" value="PAS"/>
    <property type="match status" value="1"/>
</dbReference>
<dbReference type="SUPFAM" id="SSF55785">
    <property type="entry name" value="PYP-like sensor domain (PAS domain)"/>
    <property type="match status" value="1"/>
</dbReference>
<evidence type="ECO:0000313" key="6">
    <source>
        <dbReference type="Proteomes" id="UP000078406"/>
    </source>
</evidence>
<evidence type="ECO:0000259" key="2">
    <source>
        <dbReference type="PROSITE" id="PS50113"/>
    </source>
</evidence>
<evidence type="ECO:0000259" key="3">
    <source>
        <dbReference type="PROSITE" id="PS50883"/>
    </source>
</evidence>
<gene>
    <name evidence="5" type="ORF">APB76_18260</name>
</gene>
<feature type="domain" description="PAC" evidence="2">
    <location>
        <begin position="118"/>
        <end position="168"/>
    </location>
</feature>
<dbReference type="SUPFAM" id="SSF55073">
    <property type="entry name" value="Nucleotide cyclase"/>
    <property type="match status" value="1"/>
</dbReference>
<dbReference type="CDD" id="cd00130">
    <property type="entry name" value="PAS"/>
    <property type="match status" value="1"/>
</dbReference>
<dbReference type="Gene3D" id="3.20.20.450">
    <property type="entry name" value="EAL domain"/>
    <property type="match status" value="1"/>
</dbReference>
<feature type="domain" description="GGDEF" evidence="4">
    <location>
        <begin position="179"/>
        <end position="330"/>
    </location>
</feature>
<accession>A0A177XVG8</accession>
<keyword evidence="5" id="KW-0808">Transferase</keyword>
<dbReference type="PANTHER" id="PTHR33121:SF79">
    <property type="entry name" value="CYCLIC DI-GMP PHOSPHODIESTERASE PDED-RELATED"/>
    <property type="match status" value="1"/>
</dbReference>
<feature type="domain" description="PAS" evidence="1">
    <location>
        <begin position="44"/>
        <end position="114"/>
    </location>
</feature>
<dbReference type="Gene3D" id="3.30.70.270">
    <property type="match status" value="1"/>
</dbReference>
<dbReference type="PANTHER" id="PTHR33121">
    <property type="entry name" value="CYCLIC DI-GMP PHOSPHODIESTERASE PDEF"/>
    <property type="match status" value="1"/>
</dbReference>
<protein>
    <submittedName>
        <fullName evidence="5">Histidine kinase</fullName>
    </submittedName>
</protein>
<dbReference type="InterPro" id="IPR000700">
    <property type="entry name" value="PAS-assoc_C"/>
</dbReference>
<reference evidence="5 6" key="1">
    <citation type="journal article" date="2016" name="Syst. Appl. Microbiol.">
        <title>Vibrio bivalvicida sp. nov., a novel larval pathogen for bivalve molluscs reared in a hatchery.</title>
        <authorList>
            <person name="Dubert J."/>
            <person name="Romalde J.L."/>
            <person name="Prado S."/>
            <person name="Barja J.L."/>
        </authorList>
    </citation>
    <scope>NUCLEOTIDE SEQUENCE [LARGE SCALE GENOMIC DNA]</scope>
    <source>
        <strain evidence="5 6">605</strain>
    </source>
</reference>
<dbReference type="Pfam" id="PF08447">
    <property type="entry name" value="PAS_3"/>
    <property type="match status" value="1"/>
</dbReference>
<dbReference type="InterPro" id="IPR029787">
    <property type="entry name" value="Nucleotide_cyclase"/>
</dbReference>
<organism evidence="5 6">
    <name type="scientific">Vibrio bivalvicida</name>
    <dbReference type="NCBI Taxonomy" id="1276888"/>
    <lineage>
        <taxon>Bacteria</taxon>
        <taxon>Pseudomonadati</taxon>
        <taxon>Pseudomonadota</taxon>
        <taxon>Gammaproteobacteria</taxon>
        <taxon>Vibrionales</taxon>
        <taxon>Vibrionaceae</taxon>
        <taxon>Vibrio</taxon>
        <taxon>Vibrio oreintalis group</taxon>
    </lineage>
</organism>
<dbReference type="InterPro" id="IPR000014">
    <property type="entry name" value="PAS"/>
</dbReference>
<evidence type="ECO:0000259" key="4">
    <source>
        <dbReference type="PROSITE" id="PS50887"/>
    </source>
</evidence>
<dbReference type="PROSITE" id="PS50883">
    <property type="entry name" value="EAL"/>
    <property type="match status" value="1"/>
</dbReference>
<feature type="domain" description="EAL" evidence="3">
    <location>
        <begin position="339"/>
        <end position="591"/>
    </location>
</feature>
<dbReference type="Proteomes" id="UP000078406">
    <property type="component" value="Unassembled WGS sequence"/>
</dbReference>
<dbReference type="InterPro" id="IPR035919">
    <property type="entry name" value="EAL_sf"/>
</dbReference>